<reference evidence="2" key="1">
    <citation type="submission" date="2022-03" db="EMBL/GenBank/DDBJ databases">
        <authorList>
            <person name="Martin H S."/>
        </authorList>
    </citation>
    <scope>NUCLEOTIDE SEQUENCE</scope>
</reference>
<protein>
    <submittedName>
        <fullName evidence="2">Uncharacterized protein</fullName>
    </submittedName>
</protein>
<dbReference type="EMBL" id="OW152838">
    <property type="protein sequence ID" value="CAH2059144.1"/>
    <property type="molecule type" value="Genomic_DNA"/>
</dbReference>
<evidence type="ECO:0000313" key="3">
    <source>
        <dbReference type="Proteomes" id="UP000837857"/>
    </source>
</evidence>
<evidence type="ECO:0000256" key="1">
    <source>
        <dbReference type="SAM" id="MobiDB-lite"/>
    </source>
</evidence>
<feature type="non-terminal residue" evidence="2">
    <location>
        <position position="1"/>
    </location>
</feature>
<feature type="compositionally biased region" description="Polar residues" evidence="1">
    <location>
        <begin position="115"/>
        <end position="131"/>
    </location>
</feature>
<name>A0ABN8IIY6_9NEOP</name>
<sequence>MADRQFVVIEFCGELPRGADKKYGVESENAQLRWETRSAKILHSFDSENDGKRYMDNIRRVADSENKEQMKNIQATSTPFKKRFLTTKDQSALPDNLNGALRSVADVNRKHERSISANADPSINTRVEQGSNNNNNRKRKKSDDLVTPKKQINKGEKAKTISTNQCDTTTVVQGSIGRSNRQSATNKAEVTEHTVNAQLLTQLHRFLLPQLRENLERDLNLLEEHLSVGDQINSLWSEITKEFNIGQ</sequence>
<gene>
    <name evidence="2" type="ORF">IPOD504_LOCUS10739</name>
</gene>
<keyword evidence="3" id="KW-1185">Reference proteome</keyword>
<evidence type="ECO:0000313" key="2">
    <source>
        <dbReference type="EMBL" id="CAH2059144.1"/>
    </source>
</evidence>
<proteinExistence type="predicted"/>
<dbReference type="Proteomes" id="UP000837857">
    <property type="component" value="Chromosome 26"/>
</dbReference>
<feature type="compositionally biased region" description="Basic and acidic residues" evidence="1">
    <location>
        <begin position="141"/>
        <end position="159"/>
    </location>
</feature>
<organism evidence="2 3">
    <name type="scientific">Iphiclides podalirius</name>
    <name type="common">scarce swallowtail</name>
    <dbReference type="NCBI Taxonomy" id="110791"/>
    <lineage>
        <taxon>Eukaryota</taxon>
        <taxon>Metazoa</taxon>
        <taxon>Ecdysozoa</taxon>
        <taxon>Arthropoda</taxon>
        <taxon>Hexapoda</taxon>
        <taxon>Insecta</taxon>
        <taxon>Pterygota</taxon>
        <taxon>Neoptera</taxon>
        <taxon>Endopterygota</taxon>
        <taxon>Lepidoptera</taxon>
        <taxon>Glossata</taxon>
        <taxon>Ditrysia</taxon>
        <taxon>Papilionoidea</taxon>
        <taxon>Papilionidae</taxon>
        <taxon>Papilioninae</taxon>
        <taxon>Iphiclides</taxon>
    </lineage>
</organism>
<feature type="region of interest" description="Disordered" evidence="1">
    <location>
        <begin position="112"/>
        <end position="161"/>
    </location>
</feature>
<accession>A0ABN8IIY6</accession>